<organism evidence="1 2">
    <name type="scientific">Sphaerodactylus townsendi</name>
    <dbReference type="NCBI Taxonomy" id="933632"/>
    <lineage>
        <taxon>Eukaryota</taxon>
        <taxon>Metazoa</taxon>
        <taxon>Chordata</taxon>
        <taxon>Craniata</taxon>
        <taxon>Vertebrata</taxon>
        <taxon>Euteleostomi</taxon>
        <taxon>Lepidosauria</taxon>
        <taxon>Squamata</taxon>
        <taxon>Bifurcata</taxon>
        <taxon>Gekkota</taxon>
        <taxon>Sphaerodactylidae</taxon>
        <taxon>Sphaerodactylus</taxon>
    </lineage>
</organism>
<protein>
    <submittedName>
        <fullName evidence="1">Uncharacterized protein</fullName>
    </submittedName>
</protein>
<reference evidence="1" key="1">
    <citation type="submission" date="2021-08" db="EMBL/GenBank/DDBJ databases">
        <title>The first chromosome-level gecko genome reveals the dynamic sex chromosomes of Neotropical dwarf geckos (Sphaerodactylidae: Sphaerodactylus).</title>
        <authorList>
            <person name="Pinto B.J."/>
            <person name="Keating S.E."/>
            <person name="Gamble T."/>
        </authorList>
    </citation>
    <scope>NUCLEOTIDE SEQUENCE</scope>
    <source>
        <strain evidence="1">TG3544</strain>
    </source>
</reference>
<sequence length="306" mass="34729">MPVSEEQHHGAERADVPEELCPRHSPVQIPDVSVRWGMWPELCFTRYEEDSRCPWPVTINNAETRLIQESRTFGDYMEVICNSGFMTADGQRVATSRCQGDRKWSFTAPCEDITTSPSVCEPPPEIENGFHADGPYQIDGEVHYWCDYGYRLEGASTLLCQENREWSHKAPTCQPVYCSRPADIANGAVVNVNKSQHPVGTVIFYLCNKEFYLDGSYRGICLENGNWSQPPACRARCPIHAQRSRVVYKGRKLWIDEIPGKEVHHGESVTFFCRSQNKTCSLQAESQCFDGLLKLPSCYNGETMNK</sequence>
<dbReference type="EMBL" id="CM037628">
    <property type="protein sequence ID" value="KAH7996890.1"/>
    <property type="molecule type" value="Genomic_DNA"/>
</dbReference>
<dbReference type="Proteomes" id="UP000827872">
    <property type="component" value="Linkage Group LG15"/>
</dbReference>
<comment type="caution">
    <text evidence="1">The sequence shown here is derived from an EMBL/GenBank/DDBJ whole genome shotgun (WGS) entry which is preliminary data.</text>
</comment>
<evidence type="ECO:0000313" key="2">
    <source>
        <dbReference type="Proteomes" id="UP000827872"/>
    </source>
</evidence>
<accession>A0ACB8EVL7</accession>
<name>A0ACB8EVL7_9SAUR</name>
<gene>
    <name evidence="1" type="ORF">K3G42_011828</name>
</gene>
<proteinExistence type="predicted"/>
<evidence type="ECO:0000313" key="1">
    <source>
        <dbReference type="EMBL" id="KAH7996890.1"/>
    </source>
</evidence>
<keyword evidence="2" id="KW-1185">Reference proteome</keyword>